<dbReference type="RefSeq" id="WP_274269008.1">
    <property type="nucleotide sequence ID" value="NZ_CP117880.1"/>
</dbReference>
<reference evidence="1 2" key="1">
    <citation type="submission" date="2023-02" db="EMBL/GenBank/DDBJ databases">
        <title>Genome sequence of Sphingobacterium sp. KACC 22765.</title>
        <authorList>
            <person name="Kim S."/>
            <person name="Heo J."/>
            <person name="Kwon S.-W."/>
        </authorList>
    </citation>
    <scope>NUCLEOTIDE SEQUENCE [LARGE SCALE GENOMIC DNA]</scope>
    <source>
        <strain evidence="1 2">KACC 22765</strain>
    </source>
</reference>
<sequence>MRSINLKQHKALVGGLENLKELLASCENNLENDQDKQAIEKGLAQLVSTYQKYETLLTQISMMTVQYEDIHRRVRSKTLAPLLRSLKKKMEIDSPEYFLLRETLNGTKEL</sequence>
<protein>
    <submittedName>
        <fullName evidence="1">Uncharacterized protein</fullName>
    </submittedName>
</protein>
<dbReference type="Proteomes" id="UP001221558">
    <property type="component" value="Chromosome"/>
</dbReference>
<dbReference type="EMBL" id="CP117880">
    <property type="protein sequence ID" value="WDF70299.1"/>
    <property type="molecule type" value="Genomic_DNA"/>
</dbReference>
<name>A0ABY7WP18_9SPHI</name>
<organism evidence="1 2">
    <name type="scientific">Sphingobacterium oryzagri</name>
    <dbReference type="NCBI Taxonomy" id="3025669"/>
    <lineage>
        <taxon>Bacteria</taxon>
        <taxon>Pseudomonadati</taxon>
        <taxon>Bacteroidota</taxon>
        <taxon>Sphingobacteriia</taxon>
        <taxon>Sphingobacteriales</taxon>
        <taxon>Sphingobacteriaceae</taxon>
        <taxon>Sphingobacterium</taxon>
    </lineage>
</organism>
<keyword evidence="2" id="KW-1185">Reference proteome</keyword>
<accession>A0ABY7WP18</accession>
<proteinExistence type="predicted"/>
<evidence type="ECO:0000313" key="1">
    <source>
        <dbReference type="EMBL" id="WDF70299.1"/>
    </source>
</evidence>
<evidence type="ECO:0000313" key="2">
    <source>
        <dbReference type="Proteomes" id="UP001221558"/>
    </source>
</evidence>
<gene>
    <name evidence="1" type="ORF">PQ465_07945</name>
</gene>